<feature type="region of interest" description="Disordered" evidence="1">
    <location>
        <begin position="323"/>
        <end position="347"/>
    </location>
</feature>
<dbReference type="RefSeq" id="WP_103312287.1">
    <property type="nucleotide sequence ID" value="NZ_PPPD01000001.1"/>
</dbReference>
<accession>A0A2K3UZ74</accession>
<dbReference type="Proteomes" id="UP000236379">
    <property type="component" value="Unassembled WGS sequence"/>
</dbReference>
<dbReference type="EMBL" id="PPPD01000001">
    <property type="protein sequence ID" value="PNY81846.1"/>
    <property type="molecule type" value="Genomic_DNA"/>
</dbReference>
<evidence type="ECO:0000256" key="1">
    <source>
        <dbReference type="SAM" id="MobiDB-lite"/>
    </source>
</evidence>
<dbReference type="InterPro" id="IPR047928">
    <property type="entry name" value="Perm_prefix_1"/>
</dbReference>
<comment type="caution">
    <text evidence="2">The sequence shown here is derived from an EMBL/GenBank/DDBJ whole genome shotgun (WGS) entry which is preliminary data.</text>
</comment>
<gene>
    <name evidence="2" type="ORF">CVO96_11085</name>
</gene>
<dbReference type="NCBIfam" id="NF038403">
    <property type="entry name" value="perm_prefix_1"/>
    <property type="match status" value="1"/>
</dbReference>
<dbReference type="OrthoDB" id="56313at2"/>
<feature type="compositionally biased region" description="Polar residues" evidence="1">
    <location>
        <begin position="330"/>
        <end position="340"/>
    </location>
</feature>
<feature type="region of interest" description="Disordered" evidence="1">
    <location>
        <begin position="402"/>
        <end position="422"/>
    </location>
</feature>
<reference evidence="2 3" key="1">
    <citation type="submission" date="2018-01" db="EMBL/GenBank/DDBJ databases">
        <title>Deinococcus koreensis sp. nov., a radiation-resistant bacterium isolated from river water.</title>
        <authorList>
            <person name="Choi A."/>
        </authorList>
    </citation>
    <scope>NUCLEOTIDE SEQUENCE [LARGE SCALE GENOMIC DNA]</scope>
    <source>
        <strain evidence="2 3">SJW1-2</strain>
    </source>
</reference>
<protein>
    <submittedName>
        <fullName evidence="2">Uncharacterized protein</fullName>
    </submittedName>
</protein>
<keyword evidence="3" id="KW-1185">Reference proteome</keyword>
<dbReference type="AlphaFoldDB" id="A0A2K3UZ74"/>
<sequence length="422" mass="46021">MNAEERFVRAATRGLARRARLDAQAELRSHLHERVQQLRLEGVPGAQASAQAMQELGHSATIRRSLWGAHPPLHLLWWTGLVILTLWTGWNLRDVQTGRSYYGGPQRERYGSVGFVGRFGDGVRLEDWAKDLPDGLTVSTSGAQPVLTSVGWPPVPLTGGPRSDRPLILFTQELMPYQDRFSGSPGGPMRPTIPAFMTGFVRVRGPFLNTSNLAMRAFRLGWPVQVDTGRVSLAGQALPPTAPGDIRSLPTVAADLTVTAAWLHLGSATREKVGMPWEKGTNSSKFPMFEPLEGPWAPVTRRLSLKGARPGARYVLVTRLPTRDPDRAANGSSDLLTSTPHGADADGEVTFPLSHTLAGRGTQYRGAHLLLMGDLGAWGRQAVSDDEFPTLVLQVPETVQRQQPPPVFAPPYAVGQRVPLED</sequence>
<name>A0A2K3UZ74_9DEIO</name>
<organism evidence="2 3">
    <name type="scientific">Deinococcus koreensis</name>
    <dbReference type="NCBI Taxonomy" id="2054903"/>
    <lineage>
        <taxon>Bacteria</taxon>
        <taxon>Thermotogati</taxon>
        <taxon>Deinococcota</taxon>
        <taxon>Deinococci</taxon>
        <taxon>Deinococcales</taxon>
        <taxon>Deinococcaceae</taxon>
        <taxon>Deinococcus</taxon>
    </lineage>
</organism>
<evidence type="ECO:0000313" key="3">
    <source>
        <dbReference type="Proteomes" id="UP000236379"/>
    </source>
</evidence>
<evidence type="ECO:0000313" key="2">
    <source>
        <dbReference type="EMBL" id="PNY81846.1"/>
    </source>
</evidence>
<proteinExistence type="predicted"/>